<dbReference type="InterPro" id="IPR051325">
    <property type="entry name" value="Nudix_hydrolase_domain"/>
</dbReference>
<protein>
    <recommendedName>
        <fullName evidence="2">Nudix hydrolase domain-containing protein</fullName>
    </recommendedName>
</protein>
<dbReference type="PANTHER" id="PTHR21340:SF0">
    <property type="entry name" value="BIS(5'-NUCLEOSYL)-TETRAPHOSPHATASE [ASYMMETRICAL]"/>
    <property type="match status" value="1"/>
</dbReference>
<gene>
    <name evidence="3" type="ORF">CO007_01170</name>
</gene>
<sequence>MNKQRLIYEVKKLKNVSWVSNKIISQFIDFIKNQPSLTKEERAGIHICSFFLPVHIKTKFIYLVHHIKANDWIPPGGHINKNELPIETVKREFEEELSHKLTNEKIELFDLSIKEINRPHQNCLTHYDIWYLVYTKKLPFKFLRREFYDAGWFNLNEGVKKIKLKKYRDIVKKLHLIL</sequence>
<name>A0A2M8GNP6_9BACT</name>
<dbReference type="PROSITE" id="PS51462">
    <property type="entry name" value="NUDIX"/>
    <property type="match status" value="1"/>
</dbReference>
<dbReference type="GO" id="GO:0004081">
    <property type="term" value="F:bis(5'-nucleosyl)-tetraphosphatase (asymmetrical) activity"/>
    <property type="evidence" value="ECO:0007669"/>
    <property type="project" value="TreeGrafter"/>
</dbReference>
<dbReference type="Proteomes" id="UP000229370">
    <property type="component" value="Unassembled WGS sequence"/>
</dbReference>
<dbReference type="EMBL" id="PFQK01000026">
    <property type="protein sequence ID" value="PJC82109.1"/>
    <property type="molecule type" value="Genomic_DNA"/>
</dbReference>
<dbReference type="Pfam" id="PF00293">
    <property type="entry name" value="NUDIX"/>
    <property type="match status" value="1"/>
</dbReference>
<evidence type="ECO:0000313" key="3">
    <source>
        <dbReference type="EMBL" id="PJC82109.1"/>
    </source>
</evidence>
<dbReference type="InterPro" id="IPR000086">
    <property type="entry name" value="NUDIX_hydrolase_dom"/>
</dbReference>
<dbReference type="PANTHER" id="PTHR21340">
    <property type="entry name" value="DIADENOSINE 5,5-P1,P4-TETRAPHOSPHATE PYROPHOSPHOHYDROLASE MUTT"/>
    <property type="match status" value="1"/>
</dbReference>
<feature type="domain" description="Nudix hydrolase" evidence="2">
    <location>
        <begin position="40"/>
        <end position="178"/>
    </location>
</feature>
<evidence type="ECO:0000256" key="1">
    <source>
        <dbReference type="ARBA" id="ARBA00022801"/>
    </source>
</evidence>
<evidence type="ECO:0000259" key="2">
    <source>
        <dbReference type="PROSITE" id="PS51462"/>
    </source>
</evidence>
<accession>A0A2M8GNP6</accession>
<evidence type="ECO:0000313" key="4">
    <source>
        <dbReference type="Proteomes" id="UP000229370"/>
    </source>
</evidence>
<dbReference type="InterPro" id="IPR015797">
    <property type="entry name" value="NUDIX_hydrolase-like_dom_sf"/>
</dbReference>
<dbReference type="Gene3D" id="3.90.79.10">
    <property type="entry name" value="Nucleoside Triphosphate Pyrophosphohydrolase"/>
    <property type="match status" value="1"/>
</dbReference>
<organism evidence="3 4">
    <name type="scientific">Candidatus Roizmanbacteria bacterium CG_4_8_14_3_um_filter_36_10</name>
    <dbReference type="NCBI Taxonomy" id="1974834"/>
    <lineage>
        <taxon>Bacteria</taxon>
        <taxon>Candidatus Roizmaniibacteriota</taxon>
    </lineage>
</organism>
<dbReference type="GO" id="GO:0006754">
    <property type="term" value="P:ATP biosynthetic process"/>
    <property type="evidence" value="ECO:0007669"/>
    <property type="project" value="TreeGrafter"/>
</dbReference>
<proteinExistence type="predicted"/>
<reference evidence="4" key="1">
    <citation type="submission" date="2017-09" db="EMBL/GenBank/DDBJ databases">
        <title>Depth-based differentiation of microbial function through sediment-hosted aquifers and enrichment of novel symbionts in the deep terrestrial subsurface.</title>
        <authorList>
            <person name="Probst A.J."/>
            <person name="Ladd B."/>
            <person name="Jarett J.K."/>
            <person name="Geller-Mcgrath D.E."/>
            <person name="Sieber C.M.K."/>
            <person name="Emerson J.B."/>
            <person name="Anantharaman K."/>
            <person name="Thomas B.C."/>
            <person name="Malmstrom R."/>
            <person name="Stieglmeier M."/>
            <person name="Klingl A."/>
            <person name="Woyke T."/>
            <person name="Ryan C.M."/>
            <person name="Banfield J.F."/>
        </authorList>
    </citation>
    <scope>NUCLEOTIDE SEQUENCE [LARGE SCALE GENOMIC DNA]</scope>
</reference>
<comment type="caution">
    <text evidence="3">The sequence shown here is derived from an EMBL/GenBank/DDBJ whole genome shotgun (WGS) entry which is preliminary data.</text>
</comment>
<dbReference type="SUPFAM" id="SSF55811">
    <property type="entry name" value="Nudix"/>
    <property type="match status" value="1"/>
</dbReference>
<dbReference type="GO" id="GO:0006167">
    <property type="term" value="P:AMP biosynthetic process"/>
    <property type="evidence" value="ECO:0007669"/>
    <property type="project" value="TreeGrafter"/>
</dbReference>
<keyword evidence="1" id="KW-0378">Hydrolase</keyword>
<dbReference type="AlphaFoldDB" id="A0A2M8GNP6"/>